<accession>A0A0G4FT49</accession>
<protein>
    <recommendedName>
        <fullName evidence="5">Trafficking protein particle complex subunit 6B</fullName>
    </recommendedName>
</protein>
<dbReference type="GO" id="GO:0005801">
    <property type="term" value="C:cis-Golgi network"/>
    <property type="evidence" value="ECO:0007669"/>
    <property type="project" value="TreeGrafter"/>
</dbReference>
<dbReference type="OMA" id="CKDLWNY"/>
<evidence type="ECO:0000313" key="3">
    <source>
        <dbReference type="EMBL" id="CEM17532.1"/>
    </source>
</evidence>
<dbReference type="InterPro" id="IPR007194">
    <property type="entry name" value="TRAPP_component"/>
</dbReference>
<dbReference type="Gene3D" id="3.30.1380.20">
    <property type="entry name" value="Trafficking protein particle complex subunit 3"/>
    <property type="match status" value="1"/>
</dbReference>
<dbReference type="PANTHER" id="PTHR12817">
    <property type="entry name" value="TRAFFICKING PROTEIN PARTICLE COMPLEX SUBUNIT 6B"/>
    <property type="match status" value="1"/>
</dbReference>
<proteinExistence type="inferred from homology"/>
<gene>
    <name evidence="3" type="ORF">Vbra_16055</name>
</gene>
<dbReference type="PANTHER" id="PTHR12817:SF0">
    <property type="entry name" value="GEO08327P1"/>
    <property type="match status" value="1"/>
</dbReference>
<name>A0A0G4FT49_VITBC</name>
<dbReference type="Pfam" id="PF04051">
    <property type="entry name" value="TRAPP"/>
    <property type="match status" value="1"/>
</dbReference>
<dbReference type="GO" id="GO:0005802">
    <property type="term" value="C:trans-Golgi network"/>
    <property type="evidence" value="ECO:0007669"/>
    <property type="project" value="TreeGrafter"/>
</dbReference>
<evidence type="ECO:0000256" key="2">
    <source>
        <dbReference type="SAM" id="MobiDB-lite"/>
    </source>
</evidence>
<dbReference type="InterPro" id="IPR024096">
    <property type="entry name" value="NO_sig/Golgi_transp_ligand-bd"/>
</dbReference>
<dbReference type="PhylomeDB" id="A0A0G4FT49"/>
<dbReference type="InterPro" id="IPR037992">
    <property type="entry name" value="TRAPPC6/Trs33"/>
</dbReference>
<organism evidence="3 4">
    <name type="scientific">Vitrella brassicaformis (strain CCMP3155)</name>
    <dbReference type="NCBI Taxonomy" id="1169540"/>
    <lineage>
        <taxon>Eukaryota</taxon>
        <taxon>Sar</taxon>
        <taxon>Alveolata</taxon>
        <taxon>Colpodellida</taxon>
        <taxon>Vitrellaceae</taxon>
        <taxon>Vitrella</taxon>
    </lineage>
</organism>
<dbReference type="SUPFAM" id="SSF111126">
    <property type="entry name" value="Ligand-binding domain in the NO signalling and Golgi transport"/>
    <property type="match status" value="1"/>
</dbReference>
<dbReference type="OrthoDB" id="941624at2759"/>
<evidence type="ECO:0008006" key="5">
    <source>
        <dbReference type="Google" id="ProtNLM"/>
    </source>
</evidence>
<dbReference type="GO" id="GO:0006888">
    <property type="term" value="P:endoplasmic reticulum to Golgi vesicle-mediated transport"/>
    <property type="evidence" value="ECO:0007669"/>
    <property type="project" value="TreeGrafter"/>
</dbReference>
<sequence length="219" mass="23730">MVDETVTLPQPPAEVAESPFILLCNEWIRYTSEAFMARQQQQQQQQTDSKSNPGAAADGTTDGRPVAAGAGEGSSSSSSPSSLSSADVDGVMVALEEMGFMLGGKIVERLTASRSRLQDEKDIVKFICKDLWNYLFHKQADRLQTNRRGGYVIQDNTLRWLRHMPPMPDTAPPHKRPMAPVSVICGIIRGALTHLGLSASVSASVAEPPCCSFSIKIPS</sequence>
<feature type="compositionally biased region" description="Low complexity" evidence="2">
    <location>
        <begin position="74"/>
        <end position="85"/>
    </location>
</feature>
<evidence type="ECO:0000313" key="4">
    <source>
        <dbReference type="Proteomes" id="UP000041254"/>
    </source>
</evidence>
<dbReference type="STRING" id="1169540.A0A0G4FT49"/>
<evidence type="ECO:0000256" key="1">
    <source>
        <dbReference type="ARBA" id="ARBA00006218"/>
    </source>
</evidence>
<dbReference type="InParanoid" id="A0A0G4FT49"/>
<dbReference type="VEuPathDB" id="CryptoDB:Vbra_16055"/>
<dbReference type="GO" id="GO:0030008">
    <property type="term" value="C:TRAPP complex"/>
    <property type="evidence" value="ECO:0007669"/>
    <property type="project" value="TreeGrafter"/>
</dbReference>
<keyword evidence="4" id="KW-1185">Reference proteome</keyword>
<reference evidence="3 4" key="1">
    <citation type="submission" date="2014-11" db="EMBL/GenBank/DDBJ databases">
        <authorList>
            <person name="Zhu J."/>
            <person name="Qi W."/>
            <person name="Song R."/>
        </authorList>
    </citation>
    <scope>NUCLEOTIDE SEQUENCE [LARGE SCALE GENOMIC DNA]</scope>
</reference>
<dbReference type="CDD" id="cd14944">
    <property type="entry name" value="TRAPPC6A_Trs33"/>
    <property type="match status" value="1"/>
</dbReference>
<comment type="similarity">
    <text evidence="1">Belongs to the TRAPP small subunits family. BET3 subfamily.</text>
</comment>
<dbReference type="EMBL" id="CDMY01000490">
    <property type="protein sequence ID" value="CEM17532.1"/>
    <property type="molecule type" value="Genomic_DNA"/>
</dbReference>
<feature type="region of interest" description="Disordered" evidence="2">
    <location>
        <begin position="38"/>
        <end position="85"/>
    </location>
</feature>
<dbReference type="AlphaFoldDB" id="A0A0G4FT49"/>
<dbReference type="Proteomes" id="UP000041254">
    <property type="component" value="Unassembled WGS sequence"/>
</dbReference>